<dbReference type="PIRSF" id="PIRSF000277">
    <property type="entry name" value="COX6A1"/>
    <property type="match status" value="1"/>
</dbReference>
<dbReference type="EMBL" id="KN837113">
    <property type="protein sequence ID" value="KIJ45114.1"/>
    <property type="molecule type" value="Genomic_DNA"/>
</dbReference>
<protein>
    <recommendedName>
        <fullName evidence="9">Cytochrome c oxidase subunit</fullName>
    </recommendedName>
</protein>
<dbReference type="InterPro" id="IPR036418">
    <property type="entry name" value="Cyt_c_oxidase_su6a_sf"/>
</dbReference>
<sequence length="124" mass="14146">MLRIAPSTAARVARLSTRRFATAAESSYEAERQAIKEHAAQTTDLWRKISFYVCFPATLVTIAWVRNVENEHEAHIEHIKAENGGELPAAPEYDYMNKRAKPFPWGQNTLFFNPHVNKDMAAEE</sequence>
<evidence type="ECO:0000313" key="8">
    <source>
        <dbReference type="Proteomes" id="UP000054279"/>
    </source>
</evidence>
<dbReference type="InterPro" id="IPR001349">
    <property type="entry name" value="Cyt_c_oxidase_su6a"/>
</dbReference>
<organism evidence="7 8">
    <name type="scientific">Sphaerobolus stellatus (strain SS14)</name>
    <dbReference type="NCBI Taxonomy" id="990650"/>
    <lineage>
        <taxon>Eukaryota</taxon>
        <taxon>Fungi</taxon>
        <taxon>Dikarya</taxon>
        <taxon>Basidiomycota</taxon>
        <taxon>Agaricomycotina</taxon>
        <taxon>Agaricomycetes</taxon>
        <taxon>Phallomycetidae</taxon>
        <taxon>Geastrales</taxon>
        <taxon>Sphaerobolaceae</taxon>
        <taxon>Sphaerobolus</taxon>
    </lineage>
</organism>
<dbReference type="SUPFAM" id="SSF81411">
    <property type="entry name" value="Mitochondrial cytochrome c oxidase subunit VIa"/>
    <property type="match status" value="1"/>
</dbReference>
<comment type="similarity">
    <text evidence="6">Belongs to the cytochrome c oxidase subunit 6A family.</text>
</comment>
<comment type="subcellular location">
    <subcellularLocation>
        <location evidence="1">Mitochondrion inner membrane</location>
    </subcellularLocation>
</comment>
<keyword evidence="2" id="KW-0999">Mitochondrion inner membrane</keyword>
<dbReference type="PANTHER" id="PTHR11504:SF0">
    <property type="entry name" value="CYTOCHROME C OXIDASE SUBUNIT"/>
    <property type="match status" value="1"/>
</dbReference>
<reference evidence="7 8" key="1">
    <citation type="submission" date="2014-06" db="EMBL/GenBank/DDBJ databases">
        <title>Evolutionary Origins and Diversification of the Mycorrhizal Mutualists.</title>
        <authorList>
            <consortium name="DOE Joint Genome Institute"/>
            <consortium name="Mycorrhizal Genomics Consortium"/>
            <person name="Kohler A."/>
            <person name="Kuo A."/>
            <person name="Nagy L.G."/>
            <person name="Floudas D."/>
            <person name="Copeland A."/>
            <person name="Barry K.W."/>
            <person name="Cichocki N."/>
            <person name="Veneault-Fourrey C."/>
            <person name="LaButti K."/>
            <person name="Lindquist E.A."/>
            <person name="Lipzen A."/>
            <person name="Lundell T."/>
            <person name="Morin E."/>
            <person name="Murat C."/>
            <person name="Riley R."/>
            <person name="Ohm R."/>
            <person name="Sun H."/>
            <person name="Tunlid A."/>
            <person name="Henrissat B."/>
            <person name="Grigoriev I.V."/>
            <person name="Hibbett D.S."/>
            <person name="Martin F."/>
        </authorList>
    </citation>
    <scope>NUCLEOTIDE SEQUENCE [LARGE SCALE GENOMIC DNA]</scope>
    <source>
        <strain evidence="7 8">SS14</strain>
    </source>
</reference>
<keyword evidence="5" id="KW-0472">Membrane</keyword>
<dbReference type="Gene3D" id="4.10.95.10">
    <property type="entry name" value="Cytochrome c oxidase, subunit VIa"/>
    <property type="match status" value="1"/>
</dbReference>
<dbReference type="PANTHER" id="PTHR11504">
    <property type="entry name" value="CYTOCHROME C OXIDASE POLYPEPTIDE VIA"/>
    <property type="match status" value="1"/>
</dbReference>
<evidence type="ECO:0000256" key="6">
    <source>
        <dbReference type="RuleBase" id="RU004396"/>
    </source>
</evidence>
<dbReference type="OrthoDB" id="5947505at2759"/>
<evidence type="ECO:0008006" key="9">
    <source>
        <dbReference type="Google" id="ProtNLM"/>
    </source>
</evidence>
<dbReference type="GO" id="GO:0005743">
    <property type="term" value="C:mitochondrial inner membrane"/>
    <property type="evidence" value="ECO:0007669"/>
    <property type="project" value="UniProtKB-SubCell"/>
</dbReference>
<dbReference type="HOGENOM" id="CLU_122515_0_2_1"/>
<evidence type="ECO:0000256" key="5">
    <source>
        <dbReference type="ARBA" id="ARBA00023136"/>
    </source>
</evidence>
<evidence type="ECO:0000256" key="4">
    <source>
        <dbReference type="ARBA" id="ARBA00023128"/>
    </source>
</evidence>
<proteinExistence type="inferred from homology"/>
<gene>
    <name evidence="7" type="ORF">M422DRAFT_207330</name>
</gene>
<dbReference type="Proteomes" id="UP000054279">
    <property type="component" value="Unassembled WGS sequence"/>
</dbReference>
<evidence type="ECO:0000313" key="7">
    <source>
        <dbReference type="EMBL" id="KIJ45114.1"/>
    </source>
</evidence>
<evidence type="ECO:0000256" key="2">
    <source>
        <dbReference type="ARBA" id="ARBA00022792"/>
    </source>
</evidence>
<keyword evidence="8" id="KW-1185">Reference proteome</keyword>
<keyword evidence="3" id="KW-0809">Transit peptide</keyword>
<dbReference type="GO" id="GO:0006123">
    <property type="term" value="P:mitochondrial electron transport, cytochrome c to oxygen"/>
    <property type="evidence" value="ECO:0007669"/>
    <property type="project" value="TreeGrafter"/>
</dbReference>
<dbReference type="Pfam" id="PF02046">
    <property type="entry name" value="COX6A"/>
    <property type="match status" value="1"/>
</dbReference>
<evidence type="ECO:0000256" key="1">
    <source>
        <dbReference type="ARBA" id="ARBA00004273"/>
    </source>
</evidence>
<name>A0A0C9VDI6_SPHS4</name>
<keyword evidence="4" id="KW-0496">Mitochondrion</keyword>
<evidence type="ECO:0000256" key="3">
    <source>
        <dbReference type="ARBA" id="ARBA00022946"/>
    </source>
</evidence>
<dbReference type="AlphaFoldDB" id="A0A0C9VDI6"/>
<dbReference type="GO" id="GO:0030234">
    <property type="term" value="F:enzyme regulator activity"/>
    <property type="evidence" value="ECO:0007669"/>
    <property type="project" value="TreeGrafter"/>
</dbReference>
<accession>A0A0C9VDI6</accession>